<accession>A0A0U1NZA5</accession>
<keyword evidence="1" id="KW-0472">Membrane</keyword>
<name>A0A0U1NZA5_9BACI</name>
<keyword evidence="1" id="KW-1133">Transmembrane helix</keyword>
<keyword evidence="1" id="KW-0812">Transmembrane</keyword>
<feature type="transmembrane region" description="Helical" evidence="1">
    <location>
        <begin position="6"/>
        <end position="25"/>
    </location>
</feature>
<dbReference type="EMBL" id="CVRB01000003">
    <property type="protein sequence ID" value="CRK83351.1"/>
    <property type="molecule type" value="Genomic_DNA"/>
</dbReference>
<evidence type="ECO:0008006" key="4">
    <source>
        <dbReference type="Google" id="ProtNLM"/>
    </source>
</evidence>
<feature type="transmembrane region" description="Helical" evidence="1">
    <location>
        <begin position="103"/>
        <end position="120"/>
    </location>
</feature>
<evidence type="ECO:0000313" key="2">
    <source>
        <dbReference type="EMBL" id="CRK83351.1"/>
    </source>
</evidence>
<keyword evidence="3" id="KW-1185">Reference proteome</keyword>
<feature type="transmembrane region" description="Helical" evidence="1">
    <location>
        <begin position="64"/>
        <end position="82"/>
    </location>
</feature>
<evidence type="ECO:0000256" key="1">
    <source>
        <dbReference type="SAM" id="Phobius"/>
    </source>
</evidence>
<dbReference type="Proteomes" id="UP000199087">
    <property type="component" value="Unassembled WGS sequence"/>
</dbReference>
<sequence length="121" mass="14248">MYIPHQPPLIAALILFIGASIFFIITVKVPFPHKWGLLIFVIWLYSGTVGCVMTYYHIAYAGPIFLYGMILFFSLFPICIFISYRNSTEKMKNNWRKTFKRMFFVLLTYLVIIIFAILFLK</sequence>
<proteinExistence type="predicted"/>
<dbReference type="AlphaFoldDB" id="A0A0U1NZA5"/>
<protein>
    <recommendedName>
        <fullName evidence="4">DUF3397 domain-containing protein</fullName>
    </recommendedName>
</protein>
<gene>
    <name evidence="2" type="ORF">BN000_03315</name>
</gene>
<reference evidence="3" key="1">
    <citation type="submission" date="2015-05" db="EMBL/GenBank/DDBJ databases">
        <authorList>
            <person name="Urmite Genomes"/>
        </authorList>
    </citation>
    <scope>NUCLEOTIDE SEQUENCE [LARGE SCALE GENOMIC DNA]</scope>
    <source>
        <strain evidence="3">LF1</strain>
    </source>
</reference>
<organism evidence="2 3">
    <name type="scientific">Neobacillus massiliamazoniensis</name>
    <dbReference type="NCBI Taxonomy" id="1499688"/>
    <lineage>
        <taxon>Bacteria</taxon>
        <taxon>Bacillati</taxon>
        <taxon>Bacillota</taxon>
        <taxon>Bacilli</taxon>
        <taxon>Bacillales</taxon>
        <taxon>Bacillaceae</taxon>
        <taxon>Neobacillus</taxon>
    </lineage>
</organism>
<evidence type="ECO:0000313" key="3">
    <source>
        <dbReference type="Proteomes" id="UP000199087"/>
    </source>
</evidence>
<feature type="transmembrane region" description="Helical" evidence="1">
    <location>
        <begin position="37"/>
        <end position="58"/>
    </location>
</feature>